<sequence>MVVNVMLASMAKHGQQPRGTAAGNHVYHVASSAVNPLLYGDLFQICYQYFTRSPLVNAWRRMPILVQPIRFRDNMEQYASDVETNALLRSGGSRVAASSEWLSRRAHDLRAKTVEHIVHLGRIYEPFTFYGSRADTTNTEALFSEMSAEEKLRFDFDARSIDWMDYFTNVHIPGLRKHLMKGRGSV</sequence>
<dbReference type="PANTHER" id="PTHR11011:SF45">
    <property type="entry name" value="FATTY ACYL-COA REDUCTASE CG8306-RELATED"/>
    <property type="match status" value="1"/>
</dbReference>
<dbReference type="GO" id="GO:0080019">
    <property type="term" value="F:alcohol-forming very long-chain fatty acyl-CoA reductase activity"/>
    <property type="evidence" value="ECO:0007669"/>
    <property type="project" value="InterPro"/>
</dbReference>
<accession>A0A1E5VV99</accession>
<dbReference type="PANTHER" id="PTHR11011">
    <property type="entry name" value="MALE STERILITY PROTEIN 2-RELATED"/>
    <property type="match status" value="1"/>
</dbReference>
<dbReference type="OrthoDB" id="1725519at2759"/>
<evidence type="ECO:0000313" key="3">
    <source>
        <dbReference type="Proteomes" id="UP000095767"/>
    </source>
</evidence>
<dbReference type="Pfam" id="PF03015">
    <property type="entry name" value="Sterile"/>
    <property type="match status" value="1"/>
</dbReference>
<dbReference type="AlphaFoldDB" id="A0A1E5VV99"/>
<comment type="caution">
    <text evidence="2">The sequence shown here is derived from an EMBL/GenBank/DDBJ whole genome shotgun (WGS) entry which is preliminary data.</text>
</comment>
<keyword evidence="3" id="KW-1185">Reference proteome</keyword>
<gene>
    <name evidence="2" type="ORF">BAE44_0009932</name>
</gene>
<evidence type="ECO:0000313" key="2">
    <source>
        <dbReference type="EMBL" id="OEL29048.1"/>
    </source>
</evidence>
<evidence type="ECO:0000259" key="1">
    <source>
        <dbReference type="Pfam" id="PF03015"/>
    </source>
</evidence>
<dbReference type="InterPro" id="IPR033640">
    <property type="entry name" value="FAR_C"/>
</dbReference>
<organism evidence="2 3">
    <name type="scientific">Dichanthelium oligosanthes</name>
    <dbReference type="NCBI Taxonomy" id="888268"/>
    <lineage>
        <taxon>Eukaryota</taxon>
        <taxon>Viridiplantae</taxon>
        <taxon>Streptophyta</taxon>
        <taxon>Embryophyta</taxon>
        <taxon>Tracheophyta</taxon>
        <taxon>Spermatophyta</taxon>
        <taxon>Magnoliopsida</taxon>
        <taxon>Liliopsida</taxon>
        <taxon>Poales</taxon>
        <taxon>Poaceae</taxon>
        <taxon>PACMAD clade</taxon>
        <taxon>Panicoideae</taxon>
        <taxon>Panicodae</taxon>
        <taxon>Paniceae</taxon>
        <taxon>Dichantheliinae</taxon>
        <taxon>Dichanthelium</taxon>
    </lineage>
</organism>
<dbReference type="InterPro" id="IPR026055">
    <property type="entry name" value="FAR"/>
</dbReference>
<dbReference type="CDD" id="cd09071">
    <property type="entry name" value="FAR_C"/>
    <property type="match status" value="1"/>
</dbReference>
<dbReference type="EMBL" id="LWDX02028584">
    <property type="protein sequence ID" value="OEL29048.1"/>
    <property type="molecule type" value="Genomic_DNA"/>
</dbReference>
<name>A0A1E5VV99_9POAL</name>
<dbReference type="GO" id="GO:0035336">
    <property type="term" value="P:long-chain fatty-acyl-CoA metabolic process"/>
    <property type="evidence" value="ECO:0007669"/>
    <property type="project" value="TreeGrafter"/>
</dbReference>
<feature type="domain" description="Fatty acyl-CoA reductase C-terminal" evidence="1">
    <location>
        <begin position="112"/>
        <end position="181"/>
    </location>
</feature>
<proteinExistence type="predicted"/>
<dbReference type="GO" id="GO:0010345">
    <property type="term" value="P:suberin biosynthetic process"/>
    <property type="evidence" value="ECO:0007669"/>
    <property type="project" value="TreeGrafter"/>
</dbReference>
<reference evidence="2 3" key="1">
    <citation type="submission" date="2016-09" db="EMBL/GenBank/DDBJ databases">
        <title>The draft genome of Dichanthelium oligosanthes: A C3 panicoid grass species.</title>
        <authorList>
            <person name="Studer A.J."/>
            <person name="Schnable J.C."/>
            <person name="Brutnell T.P."/>
        </authorList>
    </citation>
    <scope>NUCLEOTIDE SEQUENCE [LARGE SCALE GENOMIC DNA]</scope>
    <source>
        <strain evidence="3">cv. Kellogg 1175</strain>
        <tissue evidence="2">Leaf</tissue>
    </source>
</reference>
<dbReference type="STRING" id="888268.A0A1E5VV99"/>
<protein>
    <submittedName>
        <fullName evidence="2">Fatty acyl-CoA reductase 2</fullName>
    </submittedName>
</protein>
<dbReference type="Proteomes" id="UP000095767">
    <property type="component" value="Unassembled WGS sequence"/>
</dbReference>